<protein>
    <submittedName>
        <fullName evidence="2">Tail tape measure protein</fullName>
    </submittedName>
</protein>
<keyword evidence="1" id="KW-0472">Membrane</keyword>
<accession>A0A221K0I6</accession>
<dbReference type="EMBL" id="CP022415">
    <property type="protein sequence ID" value="ASM72504.1"/>
    <property type="molecule type" value="Genomic_DNA"/>
</dbReference>
<keyword evidence="3" id="KW-1185">Reference proteome</keyword>
<organism evidence="2 3">
    <name type="scientific">Pseudosulfitobacter pseudonitzschiae</name>
    <dbReference type="NCBI Taxonomy" id="1402135"/>
    <lineage>
        <taxon>Bacteria</taxon>
        <taxon>Pseudomonadati</taxon>
        <taxon>Pseudomonadota</taxon>
        <taxon>Alphaproteobacteria</taxon>
        <taxon>Rhodobacterales</taxon>
        <taxon>Roseobacteraceae</taxon>
        <taxon>Pseudosulfitobacter</taxon>
    </lineage>
</organism>
<reference evidence="2 3" key="1">
    <citation type="submission" date="2017-07" db="EMBL/GenBank/DDBJ databases">
        <title>Genome Sequence of Sulfitobacter pseudonitzschiae Strain SMR1 Isolated from a culture of the Diatom Skeletonema marinoi.</title>
        <authorList>
            <person name="Topel M."/>
            <person name="Pinder M.I.M."/>
            <person name="Johansson O.N."/>
            <person name="Kourtchenko O."/>
            <person name="Godhe A."/>
            <person name="Clarke A.K."/>
        </authorList>
    </citation>
    <scope>NUCLEOTIDE SEQUENCE [LARGE SCALE GENOMIC DNA]</scope>
    <source>
        <strain evidence="2 3">SMR1</strain>
    </source>
</reference>
<feature type="transmembrane region" description="Helical" evidence="1">
    <location>
        <begin position="702"/>
        <end position="723"/>
    </location>
</feature>
<evidence type="ECO:0000256" key="1">
    <source>
        <dbReference type="SAM" id="Phobius"/>
    </source>
</evidence>
<feature type="transmembrane region" description="Helical" evidence="1">
    <location>
        <begin position="670"/>
        <end position="690"/>
    </location>
</feature>
<dbReference type="Proteomes" id="UP000199754">
    <property type="component" value="Chromosome"/>
</dbReference>
<feature type="transmembrane region" description="Helical" evidence="1">
    <location>
        <begin position="38"/>
        <end position="58"/>
    </location>
</feature>
<proteinExistence type="predicted"/>
<gene>
    <name evidence="2" type="ORF">SULPSESMR1_01693</name>
</gene>
<feature type="transmembrane region" description="Helical" evidence="1">
    <location>
        <begin position="298"/>
        <end position="320"/>
    </location>
</feature>
<dbReference type="AlphaFoldDB" id="A0A221K0I6"/>
<feature type="transmembrane region" description="Helical" evidence="1">
    <location>
        <begin position="729"/>
        <end position="751"/>
    </location>
</feature>
<sequence>MSQSVIGALRVNLGLDSAKFSKGASEADRALSKMKLQFAAVAGAAAAFGAALATAALAGANQIDAAAKAARRLDSSIGGFRALELSAGEAGVSLSGLTNDIQTMNRELASVGTSGNGKRALEALGLELADLQGIDADEKLAVIADRVKALGLSSGKTTAILRDLGVRNREMALLVLQGGDAIRDARADIRAYGLEVSKVDAGAIETANDQIGRLGLISQYAGQQLAIALVPSLGAMAQAMTDSLKEGGLLRAMIDGFTQNLGTLAGVVTVAVTAFGVRYVGALVLAKVATFSLGGALVALRGALLSSGIGAVVVAAGVLVGKFIDLSGSVGGFGVAMNLLKDVAAEVWSRIVLAFDAAGFQMEAGWLRTKADAVDALAGIVEFTLETNNKIIGAFVGAFKAVTTAWNALPAAFKRIGAEAINGLITMIGNGIGGVLEPLNAIITKFGGTAIAPPDLSAWKVEVGDAVDIAGQAGAAFSDAFNTQYIDVGMATGAMREMSGELRATGELASGVGEALKAGVVAPLASVGVLTDSVAAARAEAERTSDAGRDLNEVLDETAAAGGKAGKGIDKASKALTEAEKEAKRLREEMQRPLVTAIGGVADAFGDFMARGFKDFKGFVGSILGGFQQMLSQMISLAARNRIMLSMGMTGGGAGAAAAGVPGVGQVGGMFGGAGGGGGLLGGLGGLGSALTGGFMNSVGSLFSSGVGGMFGSIGAQVGTAFATGTGTAIAGAIGAIAAPVLAVAAVFSFFKKKVTELDAGLRITVDGMDALVETFKTIETKKYWGLSKKVSTSYKEAADDVAAPLQAAIGDIAKSVMDMGSFIGFDADNIDLASFRFKISTKGKTEEEIRTAITEEMGRLSDVFADAMVGSFDEIITTTSNIFGGTALSGLFGKLFNRTTTETISHVNEKFEALKRVGEGSFDALQRIVSSLQAVNPMMDALGLQLYDLSLVGGDAASSFVDLFGSLQDFGTITGAYYQEFYTAQERTAKATQRLTEQLSDLGINALPASRAAFRALVDEADSLGDSELVAALIKLSPAFADITAASDALSASLANNTLFKTKADQIYAQTAGGYRASLEDIRTAAGDDVTTLLREVVRAIREGDQSNARLTNRLFNQARRAELEPGT</sequence>
<evidence type="ECO:0000313" key="2">
    <source>
        <dbReference type="EMBL" id="ASM72504.1"/>
    </source>
</evidence>
<dbReference type="RefSeq" id="WP_089420406.1">
    <property type="nucleotide sequence ID" value="NZ_CP022415.1"/>
</dbReference>
<dbReference type="KEGG" id="spse:SULPSESMR1_01693"/>
<feature type="transmembrane region" description="Helical" evidence="1">
    <location>
        <begin position="261"/>
        <end position="286"/>
    </location>
</feature>
<keyword evidence="1" id="KW-1133">Transmembrane helix</keyword>
<feature type="transmembrane region" description="Helical" evidence="1">
    <location>
        <begin position="643"/>
        <end position="664"/>
    </location>
</feature>
<evidence type="ECO:0000313" key="3">
    <source>
        <dbReference type="Proteomes" id="UP000199754"/>
    </source>
</evidence>
<name>A0A221K0I6_9RHOB</name>
<keyword evidence="1" id="KW-0812">Transmembrane</keyword>
<dbReference type="OrthoDB" id="7311517at2"/>